<reference evidence="1 2" key="1">
    <citation type="submission" date="2015-10" db="EMBL/GenBank/DDBJ databases">
        <title>Draft genome sequence of Streptomyces canus DSM 40017, type strain for the species Streptomyces canus.</title>
        <authorList>
            <person name="Ruckert C."/>
            <person name="Winkler A."/>
            <person name="Kalinowski J."/>
            <person name="Kampfer P."/>
            <person name="Glaeser S."/>
        </authorList>
    </citation>
    <scope>NUCLEOTIDE SEQUENCE [LARGE SCALE GENOMIC DNA]</scope>
    <source>
        <strain evidence="1 2">DSM 40017</strain>
    </source>
</reference>
<evidence type="ECO:0008006" key="3">
    <source>
        <dbReference type="Google" id="ProtNLM"/>
    </source>
</evidence>
<evidence type="ECO:0000313" key="2">
    <source>
        <dbReference type="Proteomes" id="UP000053669"/>
    </source>
</evidence>
<protein>
    <recommendedName>
        <fullName evidence="3">Transposase</fullName>
    </recommendedName>
</protein>
<accession>A0A101RKC4</accession>
<dbReference type="STRING" id="58343.AQJ46_49060"/>
<dbReference type="EMBL" id="LMWU01000079">
    <property type="protein sequence ID" value="KUN56051.1"/>
    <property type="molecule type" value="Genomic_DNA"/>
</dbReference>
<proteinExistence type="predicted"/>
<comment type="caution">
    <text evidence="1">The sequence shown here is derived from an EMBL/GenBank/DDBJ whole genome shotgun (WGS) entry which is preliminary data.</text>
</comment>
<gene>
    <name evidence="1" type="ORF">AQJ46_49060</name>
</gene>
<organism evidence="1 2">
    <name type="scientific">Streptomyces canus</name>
    <dbReference type="NCBI Taxonomy" id="58343"/>
    <lineage>
        <taxon>Bacteria</taxon>
        <taxon>Bacillati</taxon>
        <taxon>Actinomycetota</taxon>
        <taxon>Actinomycetes</taxon>
        <taxon>Kitasatosporales</taxon>
        <taxon>Streptomycetaceae</taxon>
        <taxon>Streptomyces</taxon>
        <taxon>Streptomyces aurantiacus group</taxon>
    </lineage>
</organism>
<name>A0A101RKC4_9ACTN</name>
<dbReference type="AlphaFoldDB" id="A0A101RKC4"/>
<dbReference type="Proteomes" id="UP000053669">
    <property type="component" value="Unassembled WGS sequence"/>
</dbReference>
<evidence type="ECO:0000313" key="1">
    <source>
        <dbReference type="EMBL" id="KUN56051.1"/>
    </source>
</evidence>
<sequence>MKFPAELDSQARSLGPLVYTPTNGSRLNRIEAQFTTLGYFALDGTDHATHEAQGSVFRRYIIWRNEHAADELPRSVVNRVNVA</sequence>